<evidence type="ECO:0000313" key="1">
    <source>
        <dbReference type="EMBL" id="ARR02882.1"/>
    </source>
</evidence>
<dbReference type="RefSeq" id="WP_086334052.1">
    <property type="nucleotide sequence ID" value="NZ_CP018791.1"/>
</dbReference>
<reference evidence="1 2" key="1">
    <citation type="journal article" date="2017" name="Genome Biol. Evol.">
        <title>Comparative Genomic Analysis Identifies a Campylobacter Clade Deficient in Selenium Metabolism.</title>
        <authorList>
            <person name="Miller W.G."/>
            <person name="Yee E."/>
            <person name="Lopes B.S."/>
            <person name="Chapman M.H."/>
            <person name="Huynh S."/>
            <person name="Bono J.L."/>
            <person name="Parker C.T."/>
            <person name="Strachan N.J.C."/>
            <person name="Forbes K.J."/>
        </authorList>
    </citation>
    <scope>NUCLEOTIDE SEQUENCE [LARGE SCALE GENOMIC DNA]</scope>
    <source>
        <strain evidence="1 2">RM8964</strain>
    </source>
</reference>
<sequence>MQGQNIDLLVVMSKLEYLSKKIDYIAEQINEIYCSKYNKYVDYDEIIDRDDEIPMLTDEQAHQIIDLLWNSERYGVNDDGSVRSK</sequence>
<dbReference type="Proteomes" id="UP000194265">
    <property type="component" value="Chromosome"/>
</dbReference>
<evidence type="ECO:0000313" key="2">
    <source>
        <dbReference type="Proteomes" id="UP000194265"/>
    </source>
</evidence>
<dbReference type="EMBL" id="CP018791">
    <property type="protein sequence ID" value="ARR02882.1"/>
    <property type="molecule type" value="Genomic_DNA"/>
</dbReference>
<proteinExistence type="predicted"/>
<organism evidence="1 2">
    <name type="scientific">Campylobacter vicugnae</name>
    <dbReference type="NCBI Taxonomy" id="1660076"/>
    <lineage>
        <taxon>Bacteria</taxon>
        <taxon>Pseudomonadati</taxon>
        <taxon>Campylobacterota</taxon>
        <taxon>Epsilonproteobacteria</taxon>
        <taxon>Campylobacterales</taxon>
        <taxon>Campylobacteraceae</taxon>
        <taxon>Campylobacter</taxon>
    </lineage>
</organism>
<protein>
    <submittedName>
        <fullName evidence="1">Uncharacterized protein</fullName>
    </submittedName>
</protein>
<dbReference type="OrthoDB" id="9976283at2"/>
<accession>A0A1X9T2W7</accession>
<gene>
    <name evidence="1" type="ORF">CVIC8964_1503</name>
</gene>
<name>A0A1X9T2W7_9BACT</name>
<dbReference type="AlphaFoldDB" id="A0A1X9T2W7"/>
<dbReference type="STRING" id="1660074.CVIC8964_1503"/>